<dbReference type="OrthoDB" id="623670at2759"/>
<feature type="signal peptide" evidence="1">
    <location>
        <begin position="1"/>
        <end position="19"/>
    </location>
</feature>
<feature type="chain" id="PRO_5025464440" description="Expansin-like EG45 domain-containing protein" evidence="1">
    <location>
        <begin position="20"/>
        <end position="190"/>
    </location>
</feature>
<dbReference type="AlphaFoldDB" id="A0A6A6GVP9"/>
<name>A0A6A6GVP9_VIRVR</name>
<evidence type="ECO:0000313" key="2">
    <source>
        <dbReference type="EMBL" id="KAF2229882.1"/>
    </source>
</evidence>
<sequence length="190" mass="19502">MHFQFSILVLAGLAAASHSGNVLSRAQYTGIASFNNYSNQSNTVCGQKSGTSGTYGAAAGDISPDISGGKCSGSIDTSKCDGQGVIENYSGPSCPKTNCGVCYTVTNQGGFNGASVQGAGKSITVQIIDSCPAESAFNYCKTQTPANQRCGDSSTNQLDIDYNAYEQLTDTAYTSGLPNLAIGIQPTTCP</sequence>
<dbReference type="Proteomes" id="UP000800092">
    <property type="component" value="Unassembled WGS sequence"/>
</dbReference>
<evidence type="ECO:0000256" key="1">
    <source>
        <dbReference type="SAM" id="SignalP"/>
    </source>
</evidence>
<dbReference type="SUPFAM" id="SSF50685">
    <property type="entry name" value="Barwin-like endoglucanases"/>
    <property type="match status" value="1"/>
</dbReference>
<organism evidence="2 3">
    <name type="scientific">Viridothelium virens</name>
    <name type="common">Speckled blister lichen</name>
    <name type="synonym">Trypethelium virens</name>
    <dbReference type="NCBI Taxonomy" id="1048519"/>
    <lineage>
        <taxon>Eukaryota</taxon>
        <taxon>Fungi</taxon>
        <taxon>Dikarya</taxon>
        <taxon>Ascomycota</taxon>
        <taxon>Pezizomycotina</taxon>
        <taxon>Dothideomycetes</taxon>
        <taxon>Dothideomycetes incertae sedis</taxon>
        <taxon>Trypetheliales</taxon>
        <taxon>Trypetheliaceae</taxon>
        <taxon>Viridothelium</taxon>
    </lineage>
</organism>
<proteinExistence type="predicted"/>
<gene>
    <name evidence="2" type="ORF">EV356DRAFT_580508</name>
</gene>
<evidence type="ECO:0008006" key="4">
    <source>
        <dbReference type="Google" id="ProtNLM"/>
    </source>
</evidence>
<reference evidence="2" key="1">
    <citation type="journal article" date="2020" name="Stud. Mycol.">
        <title>101 Dothideomycetes genomes: a test case for predicting lifestyles and emergence of pathogens.</title>
        <authorList>
            <person name="Haridas S."/>
            <person name="Albert R."/>
            <person name="Binder M."/>
            <person name="Bloem J."/>
            <person name="Labutti K."/>
            <person name="Salamov A."/>
            <person name="Andreopoulos B."/>
            <person name="Baker S."/>
            <person name="Barry K."/>
            <person name="Bills G."/>
            <person name="Bluhm B."/>
            <person name="Cannon C."/>
            <person name="Castanera R."/>
            <person name="Culley D."/>
            <person name="Daum C."/>
            <person name="Ezra D."/>
            <person name="Gonzalez J."/>
            <person name="Henrissat B."/>
            <person name="Kuo A."/>
            <person name="Liang C."/>
            <person name="Lipzen A."/>
            <person name="Lutzoni F."/>
            <person name="Magnuson J."/>
            <person name="Mondo S."/>
            <person name="Nolan M."/>
            <person name="Ohm R."/>
            <person name="Pangilinan J."/>
            <person name="Park H.-J."/>
            <person name="Ramirez L."/>
            <person name="Alfaro M."/>
            <person name="Sun H."/>
            <person name="Tritt A."/>
            <person name="Yoshinaga Y."/>
            <person name="Zwiers L.-H."/>
            <person name="Turgeon B."/>
            <person name="Goodwin S."/>
            <person name="Spatafora J."/>
            <person name="Crous P."/>
            <person name="Grigoriev I."/>
        </authorList>
    </citation>
    <scope>NUCLEOTIDE SEQUENCE</scope>
    <source>
        <strain evidence="2">Tuck. ex Michener</strain>
    </source>
</reference>
<dbReference type="InterPro" id="IPR036908">
    <property type="entry name" value="RlpA-like_sf"/>
</dbReference>
<dbReference type="EMBL" id="ML991852">
    <property type="protein sequence ID" value="KAF2229882.1"/>
    <property type="molecule type" value="Genomic_DNA"/>
</dbReference>
<protein>
    <recommendedName>
        <fullName evidence="4">Expansin-like EG45 domain-containing protein</fullName>
    </recommendedName>
</protein>
<keyword evidence="3" id="KW-1185">Reference proteome</keyword>
<dbReference type="Pfam" id="PF22514">
    <property type="entry name" value="EXPB1_D1"/>
    <property type="match status" value="1"/>
</dbReference>
<accession>A0A6A6GVP9</accession>
<evidence type="ECO:0000313" key="3">
    <source>
        <dbReference type="Proteomes" id="UP000800092"/>
    </source>
</evidence>
<dbReference type="Gene3D" id="2.40.40.10">
    <property type="entry name" value="RlpA-like domain"/>
    <property type="match status" value="1"/>
</dbReference>
<keyword evidence="1" id="KW-0732">Signal</keyword>